<evidence type="ECO:0000313" key="2">
    <source>
        <dbReference type="Proteomes" id="UP000176800"/>
    </source>
</evidence>
<sequence length="130" mass="15271">MENSKDYKDWSPKKSYLHNEKGRPFVSEREIWFCAVGENVGFEQDGRGEEFARPVVIFKKFNNEVCWILPITKSVKKSKYYFPIKQDQIGGSVILSQIRLIDAKRLLYKVTTLKSSKFKDLKQKFTQLLV</sequence>
<dbReference type="Pfam" id="PF02452">
    <property type="entry name" value="PemK_toxin"/>
    <property type="match status" value="1"/>
</dbReference>
<accession>A0A1G2U188</accession>
<dbReference type="AlphaFoldDB" id="A0A1G2U188"/>
<dbReference type="GO" id="GO:0003677">
    <property type="term" value="F:DNA binding"/>
    <property type="evidence" value="ECO:0007669"/>
    <property type="project" value="InterPro"/>
</dbReference>
<name>A0A1G2U188_9BACT</name>
<dbReference type="SUPFAM" id="SSF50118">
    <property type="entry name" value="Cell growth inhibitor/plasmid maintenance toxic component"/>
    <property type="match status" value="1"/>
</dbReference>
<protein>
    <submittedName>
        <fullName evidence="1">Uncharacterized protein</fullName>
    </submittedName>
</protein>
<evidence type="ECO:0000313" key="1">
    <source>
        <dbReference type="EMBL" id="OHB03254.1"/>
    </source>
</evidence>
<dbReference type="Gene3D" id="2.30.30.110">
    <property type="match status" value="1"/>
</dbReference>
<dbReference type="Proteomes" id="UP000176800">
    <property type="component" value="Unassembled WGS sequence"/>
</dbReference>
<organism evidence="1 2">
    <name type="scientific">Candidatus Zambryskibacteria bacterium RIFCSPLOWO2_01_FULL_45_21</name>
    <dbReference type="NCBI Taxonomy" id="1802761"/>
    <lineage>
        <taxon>Bacteria</taxon>
        <taxon>Candidatus Zambryskiibacteriota</taxon>
    </lineage>
</organism>
<gene>
    <name evidence="1" type="ORF">A3B14_00565</name>
</gene>
<comment type="caution">
    <text evidence="1">The sequence shown here is derived from an EMBL/GenBank/DDBJ whole genome shotgun (WGS) entry which is preliminary data.</text>
</comment>
<dbReference type="InterPro" id="IPR003477">
    <property type="entry name" value="PemK-like"/>
</dbReference>
<dbReference type="InterPro" id="IPR011067">
    <property type="entry name" value="Plasmid_toxin/cell-grow_inhib"/>
</dbReference>
<reference evidence="1 2" key="1">
    <citation type="journal article" date="2016" name="Nat. Commun.">
        <title>Thousands of microbial genomes shed light on interconnected biogeochemical processes in an aquifer system.</title>
        <authorList>
            <person name="Anantharaman K."/>
            <person name="Brown C.T."/>
            <person name="Hug L.A."/>
            <person name="Sharon I."/>
            <person name="Castelle C.J."/>
            <person name="Probst A.J."/>
            <person name="Thomas B.C."/>
            <person name="Singh A."/>
            <person name="Wilkins M.J."/>
            <person name="Karaoz U."/>
            <person name="Brodie E.L."/>
            <person name="Williams K.H."/>
            <person name="Hubbard S.S."/>
            <person name="Banfield J.F."/>
        </authorList>
    </citation>
    <scope>NUCLEOTIDE SEQUENCE [LARGE SCALE GENOMIC DNA]</scope>
</reference>
<dbReference type="EMBL" id="MHWE01000021">
    <property type="protein sequence ID" value="OHB03254.1"/>
    <property type="molecule type" value="Genomic_DNA"/>
</dbReference>
<proteinExistence type="predicted"/>